<dbReference type="FunFam" id="3.30.160.60:FF:000145">
    <property type="entry name" value="Zinc finger protein 574"/>
    <property type="match status" value="1"/>
</dbReference>
<keyword evidence="3" id="KW-0677">Repeat</keyword>
<organism evidence="7 8">
    <name type="scientific">Anopheles albimanus</name>
    <name type="common">New world malaria mosquito</name>
    <dbReference type="NCBI Taxonomy" id="7167"/>
    <lineage>
        <taxon>Eukaryota</taxon>
        <taxon>Metazoa</taxon>
        <taxon>Ecdysozoa</taxon>
        <taxon>Arthropoda</taxon>
        <taxon>Hexapoda</taxon>
        <taxon>Insecta</taxon>
        <taxon>Pterygota</taxon>
        <taxon>Neoptera</taxon>
        <taxon>Endopterygota</taxon>
        <taxon>Diptera</taxon>
        <taxon>Nematocera</taxon>
        <taxon>Culicoidea</taxon>
        <taxon>Culicidae</taxon>
        <taxon>Anophelinae</taxon>
        <taxon>Anopheles</taxon>
    </lineage>
</organism>
<dbReference type="RefSeq" id="XP_035795718.1">
    <property type="nucleotide sequence ID" value="XM_035939825.1"/>
</dbReference>
<comment type="subcellular location">
    <subcellularLocation>
        <location evidence="1">Nucleus</location>
    </subcellularLocation>
</comment>
<name>A0A182F0R8_ANOAL</name>
<dbReference type="FunFam" id="3.30.160.60:FF:000303">
    <property type="entry name" value="Zinc finger protein 41"/>
    <property type="match status" value="1"/>
</dbReference>
<keyword evidence="8" id="KW-1185">Reference proteome</keyword>
<dbReference type="GeneID" id="118468701"/>
<dbReference type="InterPro" id="IPR013087">
    <property type="entry name" value="Znf_C2H2_type"/>
</dbReference>
<sequence length="732" mass="84709">MDILIEPDCYKVCRICMESCEDDFVCVYDEFEDMILSDVITECARIEIRKHDALPRNACRNCAEYMIIAYHIIQKCRESDATLRSIFRHELNVRDGERNNELAREGARMGVTEDMDPADYEFLLGLGLDGEPLLEEPSFTGPVDAGIAGAPVYEQPASSLSTENQQQQQQQQKEGEMHAISLSPTYVDKATSNDHPSQVVGEEATAVRIAEIVHESSETNEEDSSVAQGEEKKCCGCRKLFYDERSLLDHCRDVHMPAQECQQEGSSDDGKRWRCSVCYRGFSSLQLLKEHQRTVNRKYVCARCGKRFMTQANLDTHSKCHKDRETYKCCGCRGEFETELELLLHSEQVHRPERKEDSDKPFECETCFRRYSKRKSLVKHRRMARQFQCQTCGAIFMKQLFLTLHTESVHRRGLEQEQQQPHHQQQLLLQQQDQARLQKYRCCGGCRDEFADMAALREHSERVHGKDDDRTRAQGADRPFQCSICRKRFATAIYLLQHRSREFREKCFPCSICGRTFNRAHDLSNHQTTHSNEMPFECNVCGRRFKNKIYLKNHCKLHASSAKEHVCRQCGKCFRTKELLKTHHISHSQERKHECTVCGAAFKRLQCLKIHTRVHTREKAYECSVCRKRYVQASDLKRHMLTHNPDVEGKPFQCEHCLRRYPRKDYLKMHVRRQHPEQHTAKPEPQQLPAALELIATANETDPPPTVATSDTAALADAAMVDDDVGDFMRLC</sequence>
<keyword evidence="4" id="KW-0863">Zinc-finger</keyword>
<dbReference type="Pfam" id="PF07776">
    <property type="entry name" value="zf-AD"/>
    <property type="match status" value="1"/>
</dbReference>
<dbReference type="Proteomes" id="UP000069272">
    <property type="component" value="Chromosome 2L"/>
</dbReference>
<evidence type="ECO:0000256" key="3">
    <source>
        <dbReference type="ARBA" id="ARBA00022737"/>
    </source>
</evidence>
<dbReference type="PROSITE" id="PS50157">
    <property type="entry name" value="ZINC_FINGER_C2H2_2"/>
    <property type="match status" value="13"/>
</dbReference>
<evidence type="ECO:0000313" key="7">
    <source>
        <dbReference type="EnsemblMetazoa" id="AALB000041-PA"/>
    </source>
</evidence>
<dbReference type="PROSITE" id="PS51915">
    <property type="entry name" value="ZAD"/>
    <property type="match status" value="1"/>
</dbReference>
<evidence type="ECO:0000256" key="1">
    <source>
        <dbReference type="ARBA" id="ARBA00004123"/>
    </source>
</evidence>
<proteinExistence type="predicted"/>
<dbReference type="PANTHER" id="PTHR24408:SF58">
    <property type="entry name" value="TRANSCRIPTION FACTOR (TFIIIA), PUTATIVE (AFU_ORTHOLOGUE AFUA_1G05150)-RELATED"/>
    <property type="match status" value="1"/>
</dbReference>
<keyword evidence="5" id="KW-0862">Zinc</keyword>
<dbReference type="VEuPathDB" id="VectorBase:AALB20_027745"/>
<dbReference type="KEGG" id="aali:118468701"/>
<reference evidence="7 8" key="1">
    <citation type="journal article" date="2017" name="G3 (Bethesda)">
        <title>The Physical Genome Mapping of Anopheles albimanus Corrected Scaffold Misassemblies and Identified Interarm Rearrangements in Genus Anopheles.</title>
        <authorList>
            <person name="Artemov G.N."/>
            <person name="Peery A.N."/>
            <person name="Jiang X."/>
            <person name="Tu Z."/>
            <person name="Stegniy V.N."/>
            <person name="Sharakhova M.V."/>
            <person name="Sharakhov I.V."/>
        </authorList>
    </citation>
    <scope>NUCLEOTIDE SEQUENCE [LARGE SCALE GENOMIC DNA]</scope>
    <source>
        <strain evidence="7 8">ALBI9_A</strain>
    </source>
</reference>
<dbReference type="SMART" id="SM00868">
    <property type="entry name" value="zf-AD"/>
    <property type="match status" value="1"/>
</dbReference>
<dbReference type="OrthoDB" id="10064525at2759"/>
<protein>
    <submittedName>
        <fullName evidence="7">Uncharacterized protein</fullName>
    </submittedName>
</protein>
<evidence type="ECO:0000256" key="5">
    <source>
        <dbReference type="ARBA" id="ARBA00022833"/>
    </source>
</evidence>
<dbReference type="PANTHER" id="PTHR24408">
    <property type="entry name" value="ZINC FINGER PROTEIN"/>
    <property type="match status" value="1"/>
</dbReference>
<dbReference type="Pfam" id="PF12874">
    <property type="entry name" value="zf-met"/>
    <property type="match status" value="1"/>
</dbReference>
<dbReference type="PROSITE" id="PS00028">
    <property type="entry name" value="ZINC_FINGER_C2H2_1"/>
    <property type="match status" value="11"/>
</dbReference>
<dbReference type="SUPFAM" id="SSF57716">
    <property type="entry name" value="Glucocorticoid receptor-like (DNA-binding domain)"/>
    <property type="match status" value="1"/>
</dbReference>
<dbReference type="AlphaFoldDB" id="A0A182F0R8"/>
<dbReference type="GO" id="GO:1990837">
    <property type="term" value="F:sequence-specific double-stranded DNA binding"/>
    <property type="evidence" value="ECO:0007669"/>
    <property type="project" value="UniProtKB-ARBA"/>
</dbReference>
<evidence type="ECO:0000256" key="2">
    <source>
        <dbReference type="ARBA" id="ARBA00022723"/>
    </source>
</evidence>
<dbReference type="GO" id="GO:0008270">
    <property type="term" value="F:zinc ion binding"/>
    <property type="evidence" value="ECO:0007669"/>
    <property type="project" value="UniProtKB-UniRule"/>
</dbReference>
<dbReference type="SUPFAM" id="SSF57667">
    <property type="entry name" value="beta-beta-alpha zinc fingers"/>
    <property type="match status" value="8"/>
</dbReference>
<keyword evidence="2" id="KW-0479">Metal-binding</keyword>
<keyword evidence="6" id="KW-0539">Nucleus</keyword>
<dbReference type="STRING" id="7167.A0A182F0R8"/>
<evidence type="ECO:0000256" key="6">
    <source>
        <dbReference type="ARBA" id="ARBA00023242"/>
    </source>
</evidence>
<dbReference type="SMART" id="SM00355">
    <property type="entry name" value="ZnF_C2H2"/>
    <property type="match status" value="14"/>
</dbReference>
<dbReference type="Pfam" id="PF13912">
    <property type="entry name" value="zf-C2H2_6"/>
    <property type="match status" value="2"/>
</dbReference>
<dbReference type="InterPro" id="IPR036236">
    <property type="entry name" value="Znf_C2H2_sf"/>
</dbReference>
<dbReference type="Gene3D" id="3.30.160.60">
    <property type="entry name" value="Classic Zinc Finger"/>
    <property type="match status" value="9"/>
</dbReference>
<dbReference type="GO" id="GO:0005634">
    <property type="term" value="C:nucleus"/>
    <property type="evidence" value="ECO:0007669"/>
    <property type="project" value="UniProtKB-SubCell"/>
</dbReference>
<dbReference type="FunFam" id="3.30.160.60:FF:000446">
    <property type="entry name" value="Zinc finger protein"/>
    <property type="match status" value="2"/>
</dbReference>
<dbReference type="Pfam" id="PF00096">
    <property type="entry name" value="zf-C2H2"/>
    <property type="match status" value="4"/>
</dbReference>
<dbReference type="InterPro" id="IPR012934">
    <property type="entry name" value="Znf_AD"/>
</dbReference>
<evidence type="ECO:0000256" key="4">
    <source>
        <dbReference type="ARBA" id="ARBA00022771"/>
    </source>
</evidence>
<dbReference type="GO" id="GO:0000981">
    <property type="term" value="F:DNA-binding transcription factor activity, RNA polymerase II-specific"/>
    <property type="evidence" value="ECO:0007669"/>
    <property type="project" value="TreeGrafter"/>
</dbReference>
<evidence type="ECO:0000313" key="8">
    <source>
        <dbReference type="Proteomes" id="UP000069272"/>
    </source>
</evidence>
<dbReference type="EnsemblMetazoa" id="AALB000041-RA">
    <property type="protein sequence ID" value="AALB000041-PA"/>
    <property type="gene ID" value="AALB000041"/>
</dbReference>
<dbReference type="VEuPathDB" id="VectorBase:AALB000041"/>
<accession>A0A182F0R8</accession>
<reference evidence="7" key="2">
    <citation type="submission" date="2022-08" db="UniProtKB">
        <authorList>
            <consortium name="EnsemblMetazoa"/>
        </authorList>
    </citation>
    <scope>IDENTIFICATION</scope>
    <source>
        <strain evidence="7">STECLA/ALBI9_A</strain>
    </source>
</reference>